<evidence type="ECO:0000313" key="2">
    <source>
        <dbReference type="EMBL" id="KAA8996651.1"/>
    </source>
</evidence>
<dbReference type="RefSeq" id="WP_150436896.1">
    <property type="nucleotide sequence ID" value="NZ_VYKJ01000013.1"/>
</dbReference>
<feature type="region of interest" description="Disordered" evidence="1">
    <location>
        <begin position="1"/>
        <end position="26"/>
    </location>
</feature>
<comment type="caution">
    <text evidence="2">The sequence shown here is derived from an EMBL/GenBank/DDBJ whole genome shotgun (WGS) entry which is preliminary data.</text>
</comment>
<evidence type="ECO:0000313" key="3">
    <source>
        <dbReference type="Proteomes" id="UP000335415"/>
    </source>
</evidence>
<keyword evidence="3" id="KW-1185">Reference proteome</keyword>
<name>A0A5J5FT79_9GAMM</name>
<dbReference type="Proteomes" id="UP000335415">
    <property type="component" value="Unassembled WGS sequence"/>
</dbReference>
<dbReference type="EMBL" id="VYKJ01000013">
    <property type="protein sequence ID" value="KAA8996651.1"/>
    <property type="molecule type" value="Genomic_DNA"/>
</dbReference>
<accession>A0A5J5FT79</accession>
<gene>
    <name evidence="2" type="ORF">FJU30_20815</name>
</gene>
<dbReference type="AlphaFoldDB" id="A0A5J5FT79"/>
<reference evidence="2 3" key="1">
    <citation type="submission" date="2019-09" db="EMBL/GenBank/DDBJ databases">
        <authorList>
            <person name="Li Y."/>
        </authorList>
    </citation>
    <scope>NUCLEOTIDE SEQUENCE [LARGE SCALE GENOMIC DNA]</scope>
    <source>
        <strain evidence="2 3">L3-3HA</strain>
    </source>
</reference>
<organism evidence="2 3">
    <name type="scientific">Affinibrenneria salicis</name>
    <dbReference type="NCBI Taxonomy" id="2590031"/>
    <lineage>
        <taxon>Bacteria</taxon>
        <taxon>Pseudomonadati</taxon>
        <taxon>Pseudomonadota</taxon>
        <taxon>Gammaproteobacteria</taxon>
        <taxon>Enterobacterales</taxon>
        <taxon>Pectobacteriaceae</taxon>
        <taxon>Affinibrenneria</taxon>
    </lineage>
</organism>
<proteinExistence type="predicted"/>
<evidence type="ECO:0000256" key="1">
    <source>
        <dbReference type="SAM" id="MobiDB-lite"/>
    </source>
</evidence>
<protein>
    <submittedName>
        <fullName evidence="2">Uncharacterized protein</fullName>
    </submittedName>
</protein>
<sequence length="80" mass="8977">MSGKSAAGGVKRRWRRPGKGEQQTQRACGLQYEGNIFTLVRPGAYVSEPAEPRFSTSNGQVRTFNFKKSTIKTIHYKTIN</sequence>